<evidence type="ECO:0000256" key="4">
    <source>
        <dbReference type="ARBA" id="ARBA00022741"/>
    </source>
</evidence>
<dbReference type="RefSeq" id="XP_037216228.1">
    <property type="nucleotide sequence ID" value="XM_037366834.1"/>
</dbReference>
<dbReference type="PANTHER" id="PTHR11118:SF1">
    <property type="entry name" value="RNA-SPLICING LIGASE RTCB HOMOLOG"/>
    <property type="match status" value="1"/>
</dbReference>
<dbReference type="InterPro" id="IPR001233">
    <property type="entry name" value="RtcB"/>
</dbReference>
<sequence length="654" mass="70623">MPSRALTVILNADNNKRFALLLSTSDNARARILRDAQNKFRIRGLSVVFLPGGEPLKKESELPELVTQVFVAKAEPYSGPAVSQSKARIDGPAELRLIGEKSFIDDAAIAQLKAIGQLPGIVLTVGLPDLHPGSRFPIGCSIAAEGVYPALIGSDVGCGIALYEVNARPKSTPNPSKLASTLRSLEEPWEGSVSSWLADYGITHQSSFDISSLGTVGAGNHFAELCVVDKITEDGQLDIVEGGLYLLVHTGSRGLGSSTLAAETTSDSNPYIPPDSPHLASYLEQHDYCVAWARANRDLVAYRIMQCIMPSNEPTKPRKLVDVTHNSVTKHRITVGATTKELWVHRKGAAPADQGIAPCPGSRGHHSWLLRPTGDGQHNAFSLAHGAGRRFGRNTMHTGAKTSKANLTQTALGSVVVCEDPALLIEEQPDAYKDVDGEHFRHRLNQQQASRVSSFSTAPTLPRNLLSDAVYSQDKPNRPRTTREALFVCKPADPDEGVFTPISEEQRILVLSLVLDMDIRPPRVPRLTLLCLQSLVVSCSDEELSELVSSYIPAHLRLDLMRHTAVSNPLTTGQLKALCSDGSVSGELIVVGPFAQLTEGGLQGARHDSHNEDWDDEDSTLPLPMRTLLLISTPLSLSFVLALPPTLSKLALNA</sequence>
<feature type="binding site" evidence="10">
    <location>
        <position position="325"/>
    </location>
    <ligand>
        <name>Mn(2+)</name>
        <dbReference type="ChEBI" id="CHEBI:29035"/>
        <label>2</label>
    </ligand>
</feature>
<dbReference type="GO" id="GO:0170057">
    <property type="term" value="F:RNA ligase (GTP) activity"/>
    <property type="evidence" value="ECO:0007669"/>
    <property type="project" value="UniProtKB-EC"/>
</dbReference>
<evidence type="ECO:0000256" key="6">
    <source>
        <dbReference type="ARBA" id="ARBA00023211"/>
    </source>
</evidence>
<evidence type="ECO:0000256" key="8">
    <source>
        <dbReference type="PIRSR" id="PIRSR601233-1"/>
    </source>
</evidence>
<feature type="binding site" evidence="10">
    <location>
        <position position="221"/>
    </location>
    <ligand>
        <name>Mn(2+)</name>
        <dbReference type="ChEBI" id="CHEBI:29035"/>
        <label>1</label>
    </ligand>
</feature>
<dbReference type="Proteomes" id="UP000636479">
    <property type="component" value="Unassembled WGS sequence"/>
</dbReference>
<dbReference type="InterPro" id="IPR017510">
    <property type="entry name" value="RtcB2"/>
</dbReference>
<keyword evidence="6 10" id="KW-0464">Manganese</keyword>
<dbReference type="SUPFAM" id="SSF103365">
    <property type="entry name" value="Hypothetical protein PH1602"/>
    <property type="match status" value="1"/>
</dbReference>
<evidence type="ECO:0000256" key="5">
    <source>
        <dbReference type="ARBA" id="ARBA00023134"/>
    </source>
</evidence>
<keyword evidence="12" id="KW-1185">Reference proteome</keyword>
<dbReference type="GeneID" id="59349350"/>
<gene>
    <name evidence="11" type="ORF">MIND_01024400</name>
</gene>
<evidence type="ECO:0000256" key="10">
    <source>
        <dbReference type="PIRSR" id="PIRSR601233-3"/>
    </source>
</evidence>
<comment type="catalytic activity">
    <reaction evidence="7">
        <text>a 3'-end 3'-phospho-ribonucleotide-RNA + a 5'-end dephospho-ribonucleoside-RNA + GTP = a ribonucleotidyl-ribonucleotide-RNA + GMP + diphosphate</text>
        <dbReference type="Rhea" id="RHEA:68076"/>
        <dbReference type="Rhea" id="RHEA-COMP:10463"/>
        <dbReference type="Rhea" id="RHEA-COMP:13936"/>
        <dbReference type="Rhea" id="RHEA-COMP:17355"/>
        <dbReference type="ChEBI" id="CHEBI:33019"/>
        <dbReference type="ChEBI" id="CHEBI:37565"/>
        <dbReference type="ChEBI" id="CHEBI:58115"/>
        <dbReference type="ChEBI" id="CHEBI:83062"/>
        <dbReference type="ChEBI" id="CHEBI:138284"/>
        <dbReference type="ChEBI" id="CHEBI:173118"/>
        <dbReference type="EC" id="6.5.1.8"/>
    </reaction>
</comment>
<dbReference type="Pfam" id="PF01139">
    <property type="entry name" value="RtcB"/>
    <property type="match status" value="2"/>
</dbReference>
<evidence type="ECO:0000256" key="9">
    <source>
        <dbReference type="PIRSR" id="PIRSR601233-2"/>
    </source>
</evidence>
<dbReference type="EC" id="6.5.1.8" evidence="1"/>
<keyword evidence="5 9" id="KW-0342">GTP-binding</keyword>
<dbReference type="NCBIfam" id="TIGR03073">
    <property type="entry name" value="release_rtcB"/>
    <property type="match status" value="1"/>
</dbReference>
<keyword evidence="2" id="KW-0436">Ligase</keyword>
<dbReference type="GO" id="GO:0006396">
    <property type="term" value="P:RNA processing"/>
    <property type="evidence" value="ECO:0007669"/>
    <property type="project" value="InterPro"/>
</dbReference>
<keyword evidence="3 10" id="KW-0479">Metal-binding</keyword>
<keyword evidence="4 9" id="KW-0547">Nucleotide-binding</keyword>
<evidence type="ECO:0000313" key="12">
    <source>
        <dbReference type="Proteomes" id="UP000636479"/>
    </source>
</evidence>
<evidence type="ECO:0000256" key="1">
    <source>
        <dbReference type="ARBA" id="ARBA00012726"/>
    </source>
</evidence>
<accession>A0A8H6SBM6</accession>
<evidence type="ECO:0000256" key="3">
    <source>
        <dbReference type="ARBA" id="ARBA00022723"/>
    </source>
</evidence>
<dbReference type="GO" id="GO:0003972">
    <property type="term" value="F:RNA ligase (ATP) activity"/>
    <property type="evidence" value="ECO:0007669"/>
    <property type="project" value="TreeGrafter"/>
</dbReference>
<evidence type="ECO:0000256" key="2">
    <source>
        <dbReference type="ARBA" id="ARBA00022598"/>
    </source>
</evidence>
<dbReference type="OrthoDB" id="10249697at2759"/>
<dbReference type="InterPro" id="IPR036025">
    <property type="entry name" value="RtcB-like_sf"/>
</dbReference>
<dbReference type="GO" id="GO:0046872">
    <property type="term" value="F:metal ion binding"/>
    <property type="evidence" value="ECO:0007669"/>
    <property type="project" value="UniProtKB-KW"/>
</dbReference>
<dbReference type="Gene3D" id="3.90.1860.10">
    <property type="entry name" value="tRNA-splicing ligase RtcB"/>
    <property type="match status" value="1"/>
</dbReference>
<feature type="binding site" evidence="9">
    <location>
        <begin position="220"/>
        <end position="224"/>
    </location>
    <ligand>
        <name>GMP</name>
        <dbReference type="ChEBI" id="CHEBI:58115"/>
    </ligand>
</feature>
<dbReference type="PANTHER" id="PTHR11118">
    <property type="entry name" value="RNA-SPLICING LIGASE RTCB HOMOLOG"/>
    <property type="match status" value="1"/>
</dbReference>
<reference evidence="11" key="1">
    <citation type="submission" date="2020-05" db="EMBL/GenBank/DDBJ databases">
        <title>Mycena genomes resolve the evolution of fungal bioluminescence.</title>
        <authorList>
            <person name="Tsai I.J."/>
        </authorList>
    </citation>
    <scope>NUCLEOTIDE SEQUENCE</scope>
    <source>
        <strain evidence="11">171206Taipei</strain>
    </source>
</reference>
<dbReference type="AlphaFoldDB" id="A0A8H6SBM6"/>
<comment type="caution">
    <text evidence="11">The sequence shown here is derived from an EMBL/GenBank/DDBJ whole genome shotgun (WGS) entry which is preliminary data.</text>
</comment>
<feature type="binding site" evidence="9">
    <location>
        <position position="367"/>
    </location>
    <ligand>
        <name>GMP</name>
        <dbReference type="ChEBI" id="CHEBI:58115"/>
    </ligand>
</feature>
<evidence type="ECO:0000256" key="7">
    <source>
        <dbReference type="ARBA" id="ARBA00047746"/>
    </source>
</evidence>
<protein>
    <recommendedName>
        <fullName evidence="1">3'-phosphate/5'-hydroxy nucleic acid ligase</fullName>
        <ecNumber evidence="1">6.5.1.8</ecNumber>
    </recommendedName>
</protein>
<proteinExistence type="predicted"/>
<dbReference type="GO" id="GO:0005525">
    <property type="term" value="F:GTP binding"/>
    <property type="evidence" value="ECO:0007669"/>
    <property type="project" value="UniProtKB-KW"/>
</dbReference>
<organism evidence="11 12">
    <name type="scientific">Mycena indigotica</name>
    <dbReference type="NCBI Taxonomy" id="2126181"/>
    <lineage>
        <taxon>Eukaryota</taxon>
        <taxon>Fungi</taxon>
        <taxon>Dikarya</taxon>
        <taxon>Basidiomycota</taxon>
        <taxon>Agaricomycotina</taxon>
        <taxon>Agaricomycetes</taxon>
        <taxon>Agaricomycetidae</taxon>
        <taxon>Agaricales</taxon>
        <taxon>Marasmiineae</taxon>
        <taxon>Mycenaceae</taxon>
        <taxon>Mycena</taxon>
    </lineage>
</organism>
<feature type="binding site" evidence="10">
    <location>
        <position position="249"/>
    </location>
    <ligand>
        <name>Mn(2+)</name>
        <dbReference type="ChEBI" id="CHEBI:29035"/>
        <label>2</label>
    </ligand>
</feature>
<evidence type="ECO:0000313" key="11">
    <source>
        <dbReference type="EMBL" id="KAF7294865.1"/>
    </source>
</evidence>
<dbReference type="EMBL" id="JACAZF010000009">
    <property type="protein sequence ID" value="KAF7294865.1"/>
    <property type="molecule type" value="Genomic_DNA"/>
</dbReference>
<feature type="binding site" evidence="9">
    <location>
        <begin position="325"/>
        <end position="326"/>
    </location>
    <ligand>
        <name>GMP</name>
        <dbReference type="ChEBI" id="CHEBI:58115"/>
    </ligand>
</feature>
<comment type="cofactor">
    <cofactor evidence="10">
        <name>Mn(2+)</name>
        <dbReference type="ChEBI" id="CHEBI:29035"/>
    </cofactor>
    <text evidence="10">Binds 2 manganese ions per subunit.</text>
</comment>
<feature type="active site" description="GMP-histidine intermediate" evidence="8">
    <location>
        <position position="385"/>
    </location>
</feature>
<name>A0A8H6SBM6_9AGAR</name>
<feature type="binding site" evidence="9">
    <location>
        <begin position="385"/>
        <end position="388"/>
    </location>
    <ligand>
        <name>GMP</name>
        <dbReference type="ChEBI" id="CHEBI:58115"/>
    </ligand>
</feature>